<evidence type="ECO:0000313" key="3">
    <source>
        <dbReference type="Proteomes" id="UP000663671"/>
    </source>
</evidence>
<dbReference type="AlphaFoldDB" id="A0A8A1LX72"/>
<evidence type="ECO:0008006" key="4">
    <source>
        <dbReference type="Google" id="ProtNLM"/>
    </source>
</evidence>
<accession>A0A8A1LX72</accession>
<gene>
    <name evidence="2" type="ORF">I7I51_08185</name>
</gene>
<reference evidence="2" key="1">
    <citation type="submission" date="2021-01" db="EMBL/GenBank/DDBJ databases">
        <title>Chromosome-level genome assembly of a human fungal pathogen reveals clustering of transcriptionally co-regulated genes.</title>
        <authorList>
            <person name="Voorhies M."/>
            <person name="Cohen S."/>
            <person name="Shea T.P."/>
            <person name="Petrus S."/>
            <person name="Munoz J.F."/>
            <person name="Poplawski S."/>
            <person name="Goldman W.E."/>
            <person name="Michael T."/>
            <person name="Cuomo C.A."/>
            <person name="Sil A."/>
            <person name="Beyhan S."/>
        </authorList>
    </citation>
    <scope>NUCLEOTIDE SEQUENCE</scope>
    <source>
        <strain evidence="2">WU24</strain>
    </source>
</reference>
<dbReference type="Proteomes" id="UP000663671">
    <property type="component" value="Chromosome 2"/>
</dbReference>
<proteinExistence type="predicted"/>
<dbReference type="OrthoDB" id="4307595at2759"/>
<dbReference type="VEuPathDB" id="FungiDB:I7I51_08185"/>
<dbReference type="EMBL" id="CP069109">
    <property type="protein sequence ID" value="QSS58756.1"/>
    <property type="molecule type" value="Genomic_DNA"/>
</dbReference>
<evidence type="ECO:0000313" key="2">
    <source>
        <dbReference type="EMBL" id="QSS58756.1"/>
    </source>
</evidence>
<feature type="region of interest" description="Disordered" evidence="1">
    <location>
        <begin position="94"/>
        <end position="120"/>
    </location>
</feature>
<organism evidence="2 3">
    <name type="scientific">Ajellomyces capsulatus</name>
    <name type="common">Darling's disease fungus</name>
    <name type="synonym">Histoplasma capsulatum</name>
    <dbReference type="NCBI Taxonomy" id="5037"/>
    <lineage>
        <taxon>Eukaryota</taxon>
        <taxon>Fungi</taxon>
        <taxon>Dikarya</taxon>
        <taxon>Ascomycota</taxon>
        <taxon>Pezizomycotina</taxon>
        <taxon>Eurotiomycetes</taxon>
        <taxon>Eurotiomycetidae</taxon>
        <taxon>Onygenales</taxon>
        <taxon>Ajellomycetaceae</taxon>
        <taxon>Histoplasma</taxon>
    </lineage>
</organism>
<evidence type="ECO:0000256" key="1">
    <source>
        <dbReference type="SAM" id="MobiDB-lite"/>
    </source>
</evidence>
<name>A0A8A1LX72_AJECA</name>
<sequence>MSNKDKTIEERMQKAVTYHQKNPNSKILPLSREFEVPYQRLRARINGRNPNTAKTPVNKSDCLQRSTLIEGVIAYKGKDRGSIEKVGVEALCREGRSRSSGKQQGVEQKPKVDRGPSLSHMEFNEQQITELENYLNISKHYRAKTTHHQVQVEKVLTIKDANRKIKQCKDNEAEKEQNRMRWRLGELVP</sequence>
<protein>
    <recommendedName>
        <fullName evidence="4">HTH psq-type domain-containing protein</fullName>
    </recommendedName>
</protein>